<reference evidence="1" key="1">
    <citation type="submission" date="2019-12" db="EMBL/GenBank/DDBJ databases">
        <authorList>
            <person name="Cremers G."/>
        </authorList>
    </citation>
    <scope>NUCLEOTIDE SEQUENCE</scope>
    <source>
        <strain evidence="1">Vvax</strain>
    </source>
</reference>
<dbReference type="AlphaFoldDB" id="A0A679J8W6"/>
<protein>
    <submittedName>
        <fullName evidence="1">Uncharacterized protein</fullName>
    </submittedName>
</protein>
<proteinExistence type="predicted"/>
<sequence length="90" mass="9844">MTTPGIPMAPSVSAQQASAVLTRAELKQLTGYKRPAEQLADLLRQGFYRARRSRVDGSVILERPHYDAVCAGASVPANEPKLRPVTRKRA</sequence>
<evidence type="ECO:0000313" key="1">
    <source>
        <dbReference type="EMBL" id="CAA2106141.1"/>
    </source>
</evidence>
<name>A0A679J8W6_VARPD</name>
<dbReference type="RefSeq" id="WP_339091180.1">
    <property type="nucleotide sequence ID" value="NZ_LR743507.1"/>
</dbReference>
<accession>A0A679J8W6</accession>
<organism evidence="1">
    <name type="scientific">Variovorax paradoxus</name>
    <dbReference type="NCBI Taxonomy" id="34073"/>
    <lineage>
        <taxon>Bacteria</taxon>
        <taxon>Pseudomonadati</taxon>
        <taxon>Pseudomonadota</taxon>
        <taxon>Betaproteobacteria</taxon>
        <taxon>Burkholderiales</taxon>
        <taxon>Comamonadaceae</taxon>
        <taxon>Variovorax</taxon>
    </lineage>
</organism>
<gene>
    <name evidence="1" type="ORF">VVAX_03601</name>
</gene>
<dbReference type="EMBL" id="LR743507">
    <property type="protein sequence ID" value="CAA2106141.1"/>
    <property type="molecule type" value="Genomic_DNA"/>
</dbReference>